<dbReference type="EnsemblPlants" id="Solyc03g095425.1.1">
    <property type="protein sequence ID" value="Solyc03g095425.1.1"/>
    <property type="gene ID" value="Solyc03g095425.1"/>
</dbReference>
<dbReference type="CDD" id="cd09272">
    <property type="entry name" value="RNase_HI_RT_Ty1"/>
    <property type="match status" value="1"/>
</dbReference>
<dbReference type="Proteomes" id="UP000004994">
    <property type="component" value="Chromosome 3"/>
</dbReference>
<accession>A0A3Q7FP52</accession>
<dbReference type="InParanoid" id="A0A3Q7FP52"/>
<dbReference type="STRING" id="4081.A0A3Q7FP52"/>
<protein>
    <recommendedName>
        <fullName evidence="3">Reverse transcriptase Ty1/copia-type domain-containing protein</fullName>
    </recommendedName>
</protein>
<reference evidence="1" key="1">
    <citation type="journal article" date="2012" name="Nature">
        <title>The tomato genome sequence provides insights into fleshy fruit evolution.</title>
        <authorList>
            <consortium name="Tomato Genome Consortium"/>
        </authorList>
    </citation>
    <scope>NUCLEOTIDE SEQUENCE [LARGE SCALE GENOMIC DNA]</scope>
    <source>
        <strain evidence="1">cv. Heinz 1706</strain>
    </source>
</reference>
<organism evidence="1">
    <name type="scientific">Solanum lycopersicum</name>
    <name type="common">Tomato</name>
    <name type="synonym">Lycopersicon esculentum</name>
    <dbReference type="NCBI Taxonomy" id="4081"/>
    <lineage>
        <taxon>Eukaryota</taxon>
        <taxon>Viridiplantae</taxon>
        <taxon>Streptophyta</taxon>
        <taxon>Embryophyta</taxon>
        <taxon>Tracheophyta</taxon>
        <taxon>Spermatophyta</taxon>
        <taxon>Magnoliopsida</taxon>
        <taxon>eudicotyledons</taxon>
        <taxon>Gunneridae</taxon>
        <taxon>Pentapetalae</taxon>
        <taxon>asterids</taxon>
        <taxon>lamiids</taxon>
        <taxon>Solanales</taxon>
        <taxon>Solanaceae</taxon>
        <taxon>Solanoideae</taxon>
        <taxon>Solaneae</taxon>
        <taxon>Solanum</taxon>
        <taxon>Solanum subgen. Lycopersicon</taxon>
    </lineage>
</organism>
<dbReference type="PANTHER" id="PTHR11439:SF498">
    <property type="entry name" value="DNAK FAMILY PROTEIN"/>
    <property type="match status" value="1"/>
</dbReference>
<reference evidence="1" key="2">
    <citation type="submission" date="2019-01" db="UniProtKB">
        <authorList>
            <consortium name="EnsemblPlants"/>
        </authorList>
    </citation>
    <scope>IDENTIFICATION</scope>
    <source>
        <strain evidence="1">cv. Heinz 1706</strain>
    </source>
</reference>
<sequence>MKDLGVAHYFLGMEIIREPQDLTDVSSPLNPATRLKLDEGELFPNPTFYHMLLAVRCLRYLLMDPDLGTFIPSNSFFDLIAFCDIDWGRCPNTGCSIGGYYITLGGSPISWKSKKESLVSLSSVEAEYRSM</sequence>
<dbReference type="OMA" id="DEGELFP"/>
<evidence type="ECO:0000313" key="1">
    <source>
        <dbReference type="EnsemblPlants" id="Solyc03g095425.1.1"/>
    </source>
</evidence>
<proteinExistence type="predicted"/>
<dbReference type="PANTHER" id="PTHR11439">
    <property type="entry name" value="GAG-POL-RELATED RETROTRANSPOSON"/>
    <property type="match status" value="1"/>
</dbReference>
<name>A0A3Q7FP52_SOLLC</name>
<dbReference type="Gramene" id="Solyc03g095425.1.1">
    <property type="protein sequence ID" value="Solyc03g095425.1.1"/>
    <property type="gene ID" value="Solyc03g095425.1"/>
</dbReference>
<keyword evidence="2" id="KW-1185">Reference proteome</keyword>
<evidence type="ECO:0000313" key="2">
    <source>
        <dbReference type="Proteomes" id="UP000004994"/>
    </source>
</evidence>
<evidence type="ECO:0008006" key="3">
    <source>
        <dbReference type="Google" id="ProtNLM"/>
    </source>
</evidence>
<dbReference type="AlphaFoldDB" id="A0A3Q7FP52"/>